<protein>
    <submittedName>
        <fullName evidence="4">Cold shock protein cspa</fullName>
    </submittedName>
</protein>
<comment type="subcellular location">
    <subcellularLocation>
        <location evidence="1">Cytoplasm</location>
    </subcellularLocation>
</comment>
<dbReference type="InterPro" id="IPR012340">
    <property type="entry name" value="NA-bd_OB-fold"/>
</dbReference>
<name>A0A0W8FX37_9ZZZZ</name>
<dbReference type="PANTHER" id="PTHR11544">
    <property type="entry name" value="COLD SHOCK DOMAIN CONTAINING PROTEINS"/>
    <property type="match status" value="1"/>
</dbReference>
<dbReference type="PROSITE" id="PS00352">
    <property type="entry name" value="CSD_1"/>
    <property type="match status" value="1"/>
</dbReference>
<evidence type="ECO:0000259" key="3">
    <source>
        <dbReference type="PROSITE" id="PS51857"/>
    </source>
</evidence>
<organism evidence="4">
    <name type="scientific">hydrocarbon metagenome</name>
    <dbReference type="NCBI Taxonomy" id="938273"/>
    <lineage>
        <taxon>unclassified sequences</taxon>
        <taxon>metagenomes</taxon>
        <taxon>ecological metagenomes</taxon>
    </lineage>
</organism>
<dbReference type="FunFam" id="2.40.50.140:FF:000006">
    <property type="entry name" value="Cold shock protein CspC"/>
    <property type="match status" value="1"/>
</dbReference>
<proteinExistence type="predicted"/>
<dbReference type="Pfam" id="PF00313">
    <property type="entry name" value="CSD"/>
    <property type="match status" value="1"/>
</dbReference>
<keyword evidence="2" id="KW-0963">Cytoplasm</keyword>
<dbReference type="AlphaFoldDB" id="A0A0W8FX37"/>
<comment type="caution">
    <text evidence="4">The sequence shown here is derived from an EMBL/GenBank/DDBJ whole genome shotgun (WGS) entry which is preliminary data.</text>
</comment>
<dbReference type="CDD" id="cd04458">
    <property type="entry name" value="CSP_CDS"/>
    <property type="match status" value="1"/>
</dbReference>
<dbReference type="InterPro" id="IPR012156">
    <property type="entry name" value="Cold_shock_CspA"/>
</dbReference>
<accession>A0A0W8FX37</accession>
<reference evidence="4" key="1">
    <citation type="journal article" date="2015" name="Proc. Natl. Acad. Sci. U.S.A.">
        <title>Networks of energetic and metabolic interactions define dynamics in microbial communities.</title>
        <authorList>
            <person name="Embree M."/>
            <person name="Liu J.K."/>
            <person name="Al-Bassam M.M."/>
            <person name="Zengler K."/>
        </authorList>
    </citation>
    <scope>NUCLEOTIDE SEQUENCE</scope>
</reference>
<dbReference type="SMART" id="SM00357">
    <property type="entry name" value="CSP"/>
    <property type="match status" value="1"/>
</dbReference>
<dbReference type="GO" id="GO:0003676">
    <property type="term" value="F:nucleic acid binding"/>
    <property type="evidence" value="ECO:0007669"/>
    <property type="project" value="InterPro"/>
</dbReference>
<dbReference type="InterPro" id="IPR011129">
    <property type="entry name" value="CSD"/>
</dbReference>
<dbReference type="InterPro" id="IPR019844">
    <property type="entry name" value="CSD_CS"/>
</dbReference>
<dbReference type="EMBL" id="LNQE01000676">
    <property type="protein sequence ID" value="KUG25483.1"/>
    <property type="molecule type" value="Genomic_DNA"/>
</dbReference>
<dbReference type="PROSITE" id="PS51857">
    <property type="entry name" value="CSD_2"/>
    <property type="match status" value="1"/>
</dbReference>
<dbReference type="InterPro" id="IPR002059">
    <property type="entry name" value="CSP_DNA-bd"/>
</dbReference>
<dbReference type="InterPro" id="IPR050181">
    <property type="entry name" value="Cold_shock_domain"/>
</dbReference>
<evidence type="ECO:0000256" key="2">
    <source>
        <dbReference type="ARBA" id="ARBA00022490"/>
    </source>
</evidence>
<dbReference type="GO" id="GO:0005737">
    <property type="term" value="C:cytoplasm"/>
    <property type="evidence" value="ECO:0007669"/>
    <property type="project" value="UniProtKB-SubCell"/>
</dbReference>
<sequence length="71" mass="7770">MAERETGTVKWFNASKGFGFITRESGDEIFVHFSAIQSDGYKKLAEGQKVEFTVVEADKGPQAQDVVAVEG</sequence>
<dbReference type="PRINTS" id="PR00050">
    <property type="entry name" value="COLDSHOCK"/>
</dbReference>
<dbReference type="PIRSF" id="PIRSF002599">
    <property type="entry name" value="Cold_shock_A"/>
    <property type="match status" value="1"/>
</dbReference>
<evidence type="ECO:0000313" key="4">
    <source>
        <dbReference type="EMBL" id="KUG25483.1"/>
    </source>
</evidence>
<gene>
    <name evidence="4" type="ORF">ASZ90_004695</name>
</gene>
<dbReference type="Gene3D" id="2.40.50.140">
    <property type="entry name" value="Nucleic acid-binding proteins"/>
    <property type="match status" value="1"/>
</dbReference>
<feature type="domain" description="CSD" evidence="3">
    <location>
        <begin position="4"/>
        <end position="68"/>
    </location>
</feature>
<evidence type="ECO:0000256" key="1">
    <source>
        <dbReference type="ARBA" id="ARBA00004496"/>
    </source>
</evidence>
<dbReference type="SUPFAM" id="SSF50249">
    <property type="entry name" value="Nucleic acid-binding proteins"/>
    <property type="match status" value="1"/>
</dbReference>